<reference evidence="5" key="2">
    <citation type="submission" date="2021-01" db="EMBL/GenBank/DDBJ databases">
        <authorList>
            <person name="Kang M."/>
        </authorList>
    </citation>
    <scope>NUCLEOTIDE SEQUENCE</scope>
    <source>
        <strain evidence="5">KACC 17527</strain>
    </source>
</reference>
<evidence type="ECO:0000313" key="5">
    <source>
        <dbReference type="EMBL" id="MBK6005049.1"/>
    </source>
</evidence>
<feature type="binding site" evidence="3">
    <location>
        <position position="97"/>
    </location>
    <ligand>
        <name>substrate</name>
    </ligand>
</feature>
<dbReference type="GO" id="GO:0005509">
    <property type="term" value="F:calcium ion binding"/>
    <property type="evidence" value="ECO:0007669"/>
    <property type="project" value="TreeGrafter"/>
</dbReference>
<evidence type="ECO:0000313" key="6">
    <source>
        <dbReference type="Proteomes" id="UP000630528"/>
    </source>
</evidence>
<dbReference type="EMBL" id="JAEPWM010000001">
    <property type="protein sequence ID" value="MBK6005049.1"/>
    <property type="molecule type" value="Genomic_DNA"/>
</dbReference>
<evidence type="ECO:0000256" key="3">
    <source>
        <dbReference type="PIRSR" id="PIRSR605511-2"/>
    </source>
</evidence>
<dbReference type="Proteomes" id="UP000630528">
    <property type="component" value="Unassembled WGS sequence"/>
</dbReference>
<dbReference type="Pfam" id="PF08450">
    <property type="entry name" value="SGL"/>
    <property type="match status" value="1"/>
</dbReference>
<dbReference type="PANTHER" id="PTHR10907">
    <property type="entry name" value="REGUCALCIN"/>
    <property type="match status" value="1"/>
</dbReference>
<name>A0A934TPI9_9BURK</name>
<dbReference type="InterPro" id="IPR013658">
    <property type="entry name" value="SGL"/>
</dbReference>
<dbReference type="InterPro" id="IPR005511">
    <property type="entry name" value="SMP-30"/>
</dbReference>
<evidence type="ECO:0000256" key="1">
    <source>
        <dbReference type="ARBA" id="ARBA00008853"/>
    </source>
</evidence>
<feature type="domain" description="SMP-30/Gluconolactonase/LRE-like region" evidence="4">
    <location>
        <begin position="13"/>
        <end position="255"/>
    </location>
</feature>
<feature type="binding site" evidence="3">
    <location>
        <position position="148"/>
    </location>
    <ligand>
        <name>a divalent metal cation</name>
        <dbReference type="ChEBI" id="CHEBI:60240"/>
    </ligand>
</feature>
<dbReference type="Gene3D" id="2.120.10.30">
    <property type="entry name" value="TolB, C-terminal domain"/>
    <property type="match status" value="1"/>
</dbReference>
<organism evidence="5 6">
    <name type="scientific">Ramlibacter ginsenosidimutans</name>
    <dbReference type="NCBI Taxonomy" id="502333"/>
    <lineage>
        <taxon>Bacteria</taxon>
        <taxon>Pseudomonadati</taxon>
        <taxon>Pseudomonadota</taxon>
        <taxon>Betaproteobacteria</taxon>
        <taxon>Burkholderiales</taxon>
        <taxon>Comamonadaceae</taxon>
        <taxon>Ramlibacter</taxon>
    </lineage>
</organism>
<comment type="caution">
    <text evidence="5">The sequence shown here is derived from an EMBL/GenBank/DDBJ whole genome shotgun (WGS) entry which is preliminary data.</text>
</comment>
<comment type="similarity">
    <text evidence="1">Belongs to the SMP-30/CGR1 family.</text>
</comment>
<dbReference type="AlphaFoldDB" id="A0A934TPI9"/>
<dbReference type="GO" id="GO:0019853">
    <property type="term" value="P:L-ascorbic acid biosynthetic process"/>
    <property type="evidence" value="ECO:0007669"/>
    <property type="project" value="TreeGrafter"/>
</dbReference>
<gene>
    <name evidence="5" type="ORF">JJB11_02995</name>
</gene>
<keyword evidence="3" id="KW-0862">Zinc</keyword>
<feature type="binding site" evidence="3">
    <location>
        <position position="197"/>
    </location>
    <ligand>
        <name>a divalent metal cation</name>
        <dbReference type="ChEBI" id="CHEBI:60240"/>
    </ligand>
</feature>
<keyword evidence="3" id="KW-0479">Metal-binding</keyword>
<sequence length="290" mass="31648">MHIRRIGETKDQLGESPCWDEQAQALCWIDSLAGTLWRLWPDSGVLERHQLPAPVGSIALCASGAVIVALKDSFARYDFATRQLEAWATIAMDADLRFNDGKCDPAGNFLAGTMQTGWQPGVPVRGGLYRLRPDRHVERIADDIAFANGPCFSPDGRTLYVADSLDRTLWAYDYVPDGPLSNKRVFARTASFDSGPDGAAVDAEGFIWSVLVRIGRVARFAPDGTLERMLDLPASYPTSLCFGGPGRTTAYVTSIWHSHRLTGTRPGDGGVFAVDGLPAPGVPIHRFKDR</sequence>
<proteinExistence type="inferred from homology"/>
<keyword evidence="6" id="KW-1185">Reference proteome</keyword>
<evidence type="ECO:0000256" key="2">
    <source>
        <dbReference type="PIRSR" id="PIRSR605511-1"/>
    </source>
</evidence>
<feature type="binding site" evidence="3">
    <location>
        <position position="99"/>
    </location>
    <ligand>
        <name>substrate</name>
    </ligand>
</feature>
<feature type="binding site" evidence="3">
    <location>
        <position position="15"/>
    </location>
    <ligand>
        <name>a divalent metal cation</name>
        <dbReference type="ChEBI" id="CHEBI:60240"/>
    </ligand>
</feature>
<feature type="active site" description="Proton donor/acceptor" evidence="2">
    <location>
        <position position="197"/>
    </location>
</feature>
<dbReference type="PRINTS" id="PR01790">
    <property type="entry name" value="SMP30FAMILY"/>
</dbReference>
<dbReference type="RefSeq" id="WP_201166413.1">
    <property type="nucleotide sequence ID" value="NZ_JAEPWM010000001.1"/>
</dbReference>
<accession>A0A934TPI9</accession>
<dbReference type="SUPFAM" id="SSF63829">
    <property type="entry name" value="Calcium-dependent phosphotriesterase"/>
    <property type="match status" value="1"/>
</dbReference>
<protein>
    <submittedName>
        <fullName evidence="5">SMP-30/gluconolactonase/LRE family protein</fullName>
    </submittedName>
</protein>
<comment type="cofactor">
    <cofactor evidence="3">
        <name>Zn(2+)</name>
        <dbReference type="ChEBI" id="CHEBI:29105"/>
    </cofactor>
    <text evidence="3">Binds 1 divalent metal cation per subunit.</text>
</comment>
<dbReference type="PANTHER" id="PTHR10907:SF47">
    <property type="entry name" value="REGUCALCIN"/>
    <property type="match status" value="1"/>
</dbReference>
<dbReference type="InterPro" id="IPR011042">
    <property type="entry name" value="6-blade_b-propeller_TolB-like"/>
</dbReference>
<reference evidence="5" key="1">
    <citation type="journal article" date="2012" name="J. Microbiol. Biotechnol.">
        <title>Ramlibacter ginsenosidimutans sp. nov., with ginsenoside-converting activity.</title>
        <authorList>
            <person name="Wang L."/>
            <person name="An D.S."/>
            <person name="Kim S.G."/>
            <person name="Jin F.X."/>
            <person name="Kim S.C."/>
            <person name="Lee S.T."/>
            <person name="Im W.T."/>
        </authorList>
    </citation>
    <scope>NUCLEOTIDE SEQUENCE</scope>
    <source>
        <strain evidence="5">KACC 17527</strain>
    </source>
</reference>
<dbReference type="GO" id="GO:0004341">
    <property type="term" value="F:gluconolactonase activity"/>
    <property type="evidence" value="ECO:0007669"/>
    <property type="project" value="TreeGrafter"/>
</dbReference>
<evidence type="ECO:0000259" key="4">
    <source>
        <dbReference type="Pfam" id="PF08450"/>
    </source>
</evidence>